<evidence type="ECO:0000313" key="4">
    <source>
        <dbReference type="Proteomes" id="UP001311915"/>
    </source>
</evidence>
<reference evidence="3 4" key="1">
    <citation type="submission" date="2023-10" db="EMBL/GenBank/DDBJ databases">
        <title>Genome-Wide Identification Analysis in wild type Solanum Pinnatisectum Reveals Some Genes Defensing Phytophthora Infestans.</title>
        <authorList>
            <person name="Sun C."/>
        </authorList>
    </citation>
    <scope>NUCLEOTIDE SEQUENCE [LARGE SCALE GENOMIC DNA]</scope>
    <source>
        <strain evidence="3">LQN</strain>
        <tissue evidence="3">Leaf</tissue>
    </source>
</reference>
<dbReference type="Proteomes" id="UP001311915">
    <property type="component" value="Unassembled WGS sequence"/>
</dbReference>
<evidence type="ECO:0000259" key="1">
    <source>
        <dbReference type="Pfam" id="PF00646"/>
    </source>
</evidence>
<dbReference type="Pfam" id="PF00646">
    <property type="entry name" value="F-box"/>
    <property type="match status" value="1"/>
</dbReference>
<evidence type="ECO:0000313" key="3">
    <source>
        <dbReference type="EMBL" id="KAK4736430.1"/>
    </source>
</evidence>
<dbReference type="EMBL" id="JAWPEI010000001">
    <property type="protein sequence ID" value="KAK4736430.1"/>
    <property type="molecule type" value="Genomic_DNA"/>
</dbReference>
<accession>A0AAV9MHS9</accession>
<dbReference type="AlphaFoldDB" id="A0AAV9MHS9"/>
<sequence length="359" mass="42225">MPHDILLPCDDIMFSIFARLLIKCLLRFQSVSKLWKATICDRNFIKNYCDYSKAVGRQKLLLRQEYSCDFVFRDPELITMDDPNQFLPPKRFHYSKISCSCDGLFLLKNRKAYKTYLLCNPSTREYRILECPYVKCRDDPPNACGMCYDSRIDDYMIILIFKSFYVVYSLSKHSWTRKTSPPHLVQPYCIDRYCAKGISTQDGIFWSMNNIIDLRVVTTSTIIYFDVTSDEVKKISLPNFIGEEDMFYLTTLKGCLSLYGGKGGDQLQVWIMEQDGWKWLLNICNLPIHCHVFVQLTELLHLTKNGEFLIRGCMSLVSMYYPKQQQFVRVLEDFFSLASICLDTLYFFKHTLKRKRNHP</sequence>
<feature type="domain" description="F-box" evidence="1">
    <location>
        <begin position="10"/>
        <end position="46"/>
    </location>
</feature>
<dbReference type="InterPro" id="IPR050796">
    <property type="entry name" value="SCF_F-box_component"/>
</dbReference>
<keyword evidence="4" id="KW-1185">Reference proteome</keyword>
<dbReference type="NCBIfam" id="TIGR01640">
    <property type="entry name" value="F_box_assoc_1"/>
    <property type="match status" value="1"/>
</dbReference>
<evidence type="ECO:0008006" key="5">
    <source>
        <dbReference type="Google" id="ProtNLM"/>
    </source>
</evidence>
<dbReference type="InterPro" id="IPR036047">
    <property type="entry name" value="F-box-like_dom_sf"/>
</dbReference>
<dbReference type="PANTHER" id="PTHR31672:SF13">
    <property type="entry name" value="F-BOX PROTEIN CPR30-LIKE"/>
    <property type="match status" value="1"/>
</dbReference>
<dbReference type="InterPro" id="IPR017451">
    <property type="entry name" value="F-box-assoc_interact_dom"/>
</dbReference>
<proteinExistence type="predicted"/>
<organism evidence="3 4">
    <name type="scientific">Solanum pinnatisectum</name>
    <name type="common">tansyleaf nightshade</name>
    <dbReference type="NCBI Taxonomy" id="50273"/>
    <lineage>
        <taxon>Eukaryota</taxon>
        <taxon>Viridiplantae</taxon>
        <taxon>Streptophyta</taxon>
        <taxon>Embryophyta</taxon>
        <taxon>Tracheophyta</taxon>
        <taxon>Spermatophyta</taxon>
        <taxon>Magnoliopsida</taxon>
        <taxon>eudicotyledons</taxon>
        <taxon>Gunneridae</taxon>
        <taxon>Pentapetalae</taxon>
        <taxon>asterids</taxon>
        <taxon>lamiids</taxon>
        <taxon>Solanales</taxon>
        <taxon>Solanaceae</taxon>
        <taxon>Solanoideae</taxon>
        <taxon>Solaneae</taxon>
        <taxon>Solanum</taxon>
    </lineage>
</organism>
<dbReference type="InterPro" id="IPR013187">
    <property type="entry name" value="F-box-assoc_dom_typ3"/>
</dbReference>
<comment type="caution">
    <text evidence="3">The sequence shown here is derived from an EMBL/GenBank/DDBJ whole genome shotgun (WGS) entry which is preliminary data.</text>
</comment>
<feature type="domain" description="F-box associated beta-propeller type 3" evidence="2">
    <location>
        <begin position="90"/>
        <end position="323"/>
    </location>
</feature>
<dbReference type="Pfam" id="PF08268">
    <property type="entry name" value="FBA_3"/>
    <property type="match status" value="1"/>
</dbReference>
<name>A0AAV9MHS9_9SOLN</name>
<dbReference type="PANTHER" id="PTHR31672">
    <property type="entry name" value="BNACNNG10540D PROTEIN"/>
    <property type="match status" value="1"/>
</dbReference>
<dbReference type="SUPFAM" id="SSF81383">
    <property type="entry name" value="F-box domain"/>
    <property type="match status" value="1"/>
</dbReference>
<dbReference type="InterPro" id="IPR001810">
    <property type="entry name" value="F-box_dom"/>
</dbReference>
<protein>
    <recommendedName>
        <fullName evidence="5">F-box domain-containing protein</fullName>
    </recommendedName>
</protein>
<gene>
    <name evidence="3" type="ORF">R3W88_000127</name>
</gene>
<evidence type="ECO:0000259" key="2">
    <source>
        <dbReference type="Pfam" id="PF08268"/>
    </source>
</evidence>